<dbReference type="SMART" id="SM00257">
    <property type="entry name" value="LysM"/>
    <property type="match status" value="1"/>
</dbReference>
<dbReference type="AlphaFoldDB" id="A0A2W1N6I4"/>
<feature type="compositionally biased region" description="Polar residues" evidence="1">
    <location>
        <begin position="39"/>
        <end position="63"/>
    </location>
</feature>
<dbReference type="Pfam" id="PF01476">
    <property type="entry name" value="LysM"/>
    <property type="match status" value="1"/>
</dbReference>
<evidence type="ECO:0000256" key="1">
    <source>
        <dbReference type="SAM" id="MobiDB-lite"/>
    </source>
</evidence>
<feature type="compositionally biased region" description="Low complexity" evidence="1">
    <location>
        <begin position="119"/>
        <end position="132"/>
    </location>
</feature>
<dbReference type="OrthoDB" id="2966368at2"/>
<dbReference type="CDD" id="cd00118">
    <property type="entry name" value="LysM"/>
    <property type="match status" value="1"/>
</dbReference>
<name>A0A2W1N6I4_PAEXE</name>
<evidence type="ECO:0000313" key="3">
    <source>
        <dbReference type="EMBL" id="PZE19997.1"/>
    </source>
</evidence>
<protein>
    <submittedName>
        <fullName evidence="3">LysM peptidoglycan-binding domain-containing protein</fullName>
    </submittedName>
</protein>
<feature type="compositionally biased region" description="Basic and acidic residues" evidence="1">
    <location>
        <begin position="212"/>
        <end position="221"/>
    </location>
</feature>
<dbReference type="Gene3D" id="3.10.350.10">
    <property type="entry name" value="LysM domain"/>
    <property type="match status" value="1"/>
</dbReference>
<feature type="compositionally biased region" description="Basic and acidic residues" evidence="1">
    <location>
        <begin position="172"/>
        <end position="198"/>
    </location>
</feature>
<dbReference type="InterPro" id="IPR036779">
    <property type="entry name" value="LysM_dom_sf"/>
</dbReference>
<dbReference type="SUPFAM" id="SSF54106">
    <property type="entry name" value="LysM domain"/>
    <property type="match status" value="1"/>
</dbReference>
<evidence type="ECO:0000313" key="4">
    <source>
        <dbReference type="Proteomes" id="UP000214746"/>
    </source>
</evidence>
<feature type="compositionally biased region" description="Low complexity" evidence="1">
    <location>
        <begin position="326"/>
        <end position="336"/>
    </location>
</feature>
<dbReference type="Proteomes" id="UP000214746">
    <property type="component" value="Unassembled WGS sequence"/>
</dbReference>
<proteinExistence type="predicted"/>
<feature type="compositionally biased region" description="Polar residues" evidence="1">
    <location>
        <begin position="88"/>
        <end position="106"/>
    </location>
</feature>
<dbReference type="EMBL" id="NHRJ02000011">
    <property type="protein sequence ID" value="PZE19997.1"/>
    <property type="molecule type" value="Genomic_DNA"/>
</dbReference>
<feature type="domain" description="LysM" evidence="2">
    <location>
        <begin position="361"/>
        <end position="404"/>
    </location>
</feature>
<feature type="compositionally biased region" description="Polar residues" evidence="1">
    <location>
        <begin position="306"/>
        <end position="316"/>
    </location>
</feature>
<keyword evidence="4" id="KW-1185">Reference proteome</keyword>
<evidence type="ECO:0000259" key="2">
    <source>
        <dbReference type="PROSITE" id="PS51782"/>
    </source>
</evidence>
<dbReference type="InterPro" id="IPR018392">
    <property type="entry name" value="LysM"/>
</dbReference>
<sequence length="406" mass="43048">MHNANDDPSANVSFGQAEQTLAKAELANVKPVPAPPTETAAQKTVTQEQHTLQPSQSEVTSVPRSEPEPESLSAPTVQETASDAKVSAVQTWSVPIPSASDTTVVSTAAEAEPDTASNPAASEIASAPTAAPKAEEPESLPASSIPDTRLAASASVPEQLPAAQHDVASAQLRREQAEAGDIRSEKTVSDQKKSVHAEEAEDTPSGAVQSVDRPDNDRPEEPAQGSFATQSTDSEDQTTDVQQANADIVEPEPANPQAEAFADTAAVPVNAETSEPATIQPDHKKDLKIAFAGKQPENDSAVGSAGFTSLLQSQHSVHTEAKEPEAQAPADAQPPGKGEKLEWKKLLLSSNKEQNEFRRIRLCIVQKEETLESIAKRYDLNPREIALLNRLGDNDVIAGQIVYIPQ</sequence>
<comment type="caution">
    <text evidence="3">The sequence shown here is derived from an EMBL/GenBank/DDBJ whole genome shotgun (WGS) entry which is preliminary data.</text>
</comment>
<feature type="region of interest" description="Disordered" evidence="1">
    <location>
        <begin position="292"/>
        <end position="340"/>
    </location>
</feature>
<accession>A0A2W1N6I4</accession>
<reference evidence="3" key="1">
    <citation type="submission" date="2018-06" db="EMBL/GenBank/DDBJ databases">
        <title>Paenibacillus xerothermodurans sp. nov. an extremely dry heat resistant spore forming bacterium isolated from the soil of Cape Canaveral, Florida.</title>
        <authorList>
            <person name="Seuylemezian A."/>
            <person name="Kaur N."/>
            <person name="Patil P."/>
            <person name="Patil P."/>
            <person name="Mayilraj S."/>
            <person name="Vaishampayan P."/>
        </authorList>
    </citation>
    <scope>NUCLEOTIDE SEQUENCE [LARGE SCALE GENOMIC DNA]</scope>
    <source>
        <strain evidence="3">ATCC 27380</strain>
    </source>
</reference>
<feature type="region of interest" description="Disordered" evidence="1">
    <location>
        <begin position="24"/>
        <end position="264"/>
    </location>
</feature>
<gene>
    <name evidence="3" type="ORF">CBW46_015800</name>
</gene>
<organism evidence="3 4">
    <name type="scientific">Paenibacillus xerothermodurans</name>
    <dbReference type="NCBI Taxonomy" id="1977292"/>
    <lineage>
        <taxon>Bacteria</taxon>
        <taxon>Bacillati</taxon>
        <taxon>Bacillota</taxon>
        <taxon>Bacilli</taxon>
        <taxon>Bacillales</taxon>
        <taxon>Paenibacillaceae</taxon>
        <taxon>Paenibacillus</taxon>
    </lineage>
</organism>
<dbReference type="PROSITE" id="PS51782">
    <property type="entry name" value="LYSM"/>
    <property type="match status" value="1"/>
</dbReference>